<dbReference type="OrthoDB" id="3638805at2"/>
<keyword evidence="3" id="KW-1185">Reference proteome</keyword>
<reference evidence="2 3" key="1">
    <citation type="submission" date="2018-06" db="EMBL/GenBank/DDBJ databases">
        <title>Sphaerisporangium craniellae sp. nov., isolated from a marine sponge in the South China Sea.</title>
        <authorList>
            <person name="Li L."/>
        </authorList>
    </citation>
    <scope>NUCLEOTIDE SEQUENCE [LARGE SCALE GENOMIC DNA]</scope>
    <source>
        <strain evidence="2 3">LHW63015</strain>
    </source>
</reference>
<evidence type="ECO:0000313" key="3">
    <source>
        <dbReference type="Proteomes" id="UP000253303"/>
    </source>
</evidence>
<feature type="region of interest" description="Disordered" evidence="1">
    <location>
        <begin position="1"/>
        <end position="104"/>
    </location>
</feature>
<feature type="compositionally biased region" description="Basic and acidic residues" evidence="1">
    <location>
        <begin position="45"/>
        <end position="57"/>
    </location>
</feature>
<dbReference type="Proteomes" id="UP000253303">
    <property type="component" value="Unassembled WGS sequence"/>
</dbReference>
<dbReference type="RefSeq" id="WP_113980547.1">
    <property type="nucleotide sequence ID" value="NZ_QMEY01000003.1"/>
</dbReference>
<accession>A0A366M434</accession>
<protein>
    <submittedName>
        <fullName evidence="2">Uncharacterized protein</fullName>
    </submittedName>
</protein>
<dbReference type="AlphaFoldDB" id="A0A366M434"/>
<dbReference type="EMBL" id="QMEY01000003">
    <property type="protein sequence ID" value="RBQ20354.1"/>
    <property type="molecule type" value="Genomic_DNA"/>
</dbReference>
<proteinExistence type="predicted"/>
<gene>
    <name evidence="2" type="ORF">DP939_11205</name>
</gene>
<sequence>MAGTPVSWFGSPAEGPASGQKSAGDTREEKAAAGGSATPGQKPAKAPDDAPRDKDTPGDVPAPTVGGEPRVFADDATRVVVTVDEENSDPGHRPSPTARSVKVVSGTGRFHTTNCPLVRAAAADSVETMPRAKAEAAGLTHCLVCITSD</sequence>
<organism evidence="2 3">
    <name type="scientific">Spongiactinospora rosea</name>
    <dbReference type="NCBI Taxonomy" id="2248750"/>
    <lineage>
        <taxon>Bacteria</taxon>
        <taxon>Bacillati</taxon>
        <taxon>Actinomycetota</taxon>
        <taxon>Actinomycetes</taxon>
        <taxon>Streptosporangiales</taxon>
        <taxon>Streptosporangiaceae</taxon>
        <taxon>Spongiactinospora</taxon>
    </lineage>
</organism>
<name>A0A366M434_9ACTN</name>
<evidence type="ECO:0000313" key="2">
    <source>
        <dbReference type="EMBL" id="RBQ20354.1"/>
    </source>
</evidence>
<evidence type="ECO:0000256" key="1">
    <source>
        <dbReference type="SAM" id="MobiDB-lite"/>
    </source>
</evidence>
<comment type="caution">
    <text evidence="2">The sequence shown here is derived from an EMBL/GenBank/DDBJ whole genome shotgun (WGS) entry which is preliminary data.</text>
</comment>